<proteinExistence type="predicted"/>
<evidence type="ECO:0000313" key="2">
    <source>
        <dbReference type="Proteomes" id="UP000307968"/>
    </source>
</evidence>
<accession>A0A4U9H9H8</accession>
<evidence type="ECO:0000313" key="1">
    <source>
        <dbReference type="EMBL" id="VTP60217.1"/>
    </source>
</evidence>
<sequence length="47" mass="5552">MMTLVQEKVEQGQTGLRSGDGFYRWDDARRTCIAQRRTHQLRFALKP</sequence>
<dbReference type="Gene3D" id="1.10.1040.10">
    <property type="entry name" value="N-(1-d-carboxylethyl)-l-norvaline Dehydrogenase, domain 2"/>
    <property type="match status" value="1"/>
</dbReference>
<dbReference type="EMBL" id="LR590463">
    <property type="protein sequence ID" value="VTP60217.1"/>
    <property type="molecule type" value="Genomic_DNA"/>
</dbReference>
<dbReference type="AlphaFoldDB" id="A0A4U9H9H8"/>
<dbReference type="Proteomes" id="UP000307968">
    <property type="component" value="Chromosome"/>
</dbReference>
<gene>
    <name evidence="1" type="ORF">NCTC12971_00679</name>
</gene>
<reference evidence="1 2" key="1">
    <citation type="submission" date="2019-05" db="EMBL/GenBank/DDBJ databases">
        <authorList>
            <consortium name="Pathogen Informatics"/>
        </authorList>
    </citation>
    <scope>NUCLEOTIDE SEQUENCE [LARGE SCALE GENOMIC DNA]</scope>
    <source>
        <strain evidence="1 2">NCTC12971</strain>
    </source>
</reference>
<name>A0A4U9H9H8_SERRU</name>
<organism evidence="1 2">
    <name type="scientific">Serratia rubidaea</name>
    <name type="common">Serratia marinorubra</name>
    <dbReference type="NCBI Taxonomy" id="61652"/>
    <lineage>
        <taxon>Bacteria</taxon>
        <taxon>Pseudomonadati</taxon>
        <taxon>Pseudomonadota</taxon>
        <taxon>Gammaproteobacteria</taxon>
        <taxon>Enterobacterales</taxon>
        <taxon>Yersiniaceae</taxon>
        <taxon>Serratia</taxon>
    </lineage>
</organism>
<dbReference type="InterPro" id="IPR013328">
    <property type="entry name" value="6PGD_dom2"/>
</dbReference>
<protein>
    <submittedName>
        <fullName evidence="1">3-hydroxybutyryl-CoA dehydrogenase</fullName>
    </submittedName>
</protein>